<feature type="modified residue" description="4-aspartylphosphate" evidence="12">
    <location>
        <position position="792"/>
    </location>
</feature>
<dbReference type="InterPro" id="IPR001789">
    <property type="entry name" value="Sig_transdc_resp-reg_receiver"/>
</dbReference>
<dbReference type="InterPro" id="IPR013654">
    <property type="entry name" value="PAS_2"/>
</dbReference>
<dbReference type="InterPro" id="IPR011006">
    <property type="entry name" value="CheY-like_superfamily"/>
</dbReference>
<dbReference type="Pfam" id="PF07536">
    <property type="entry name" value="HWE_HK"/>
    <property type="match status" value="1"/>
</dbReference>
<evidence type="ECO:0000256" key="9">
    <source>
        <dbReference type="ARBA" id="ARBA00022840"/>
    </source>
</evidence>
<keyword evidence="3" id="KW-0600">Photoreceptor protein</keyword>
<keyword evidence="5" id="KW-0716">Sensory transduction</keyword>
<dbReference type="SMART" id="SM00065">
    <property type="entry name" value="GAF"/>
    <property type="match status" value="1"/>
</dbReference>
<dbReference type="SMART" id="SM00448">
    <property type="entry name" value="REC"/>
    <property type="match status" value="1"/>
</dbReference>
<evidence type="ECO:0000256" key="7">
    <source>
        <dbReference type="ARBA" id="ARBA00022741"/>
    </source>
</evidence>
<dbReference type="InterPro" id="IPR013515">
    <property type="entry name" value="Phytochrome_cen-reg"/>
</dbReference>
<dbReference type="Pfam" id="PF01590">
    <property type="entry name" value="GAF"/>
    <property type="match status" value="1"/>
</dbReference>
<dbReference type="PROSITE" id="PS50110">
    <property type="entry name" value="RESPONSE_REGULATORY"/>
    <property type="match status" value="1"/>
</dbReference>
<dbReference type="EMBL" id="BLJE01000001">
    <property type="protein sequence ID" value="GFE64211.1"/>
    <property type="molecule type" value="Genomic_DNA"/>
</dbReference>
<dbReference type="InterPro" id="IPR029016">
    <property type="entry name" value="GAF-like_dom_sf"/>
</dbReference>
<feature type="domain" description="Response regulatory" evidence="14">
    <location>
        <begin position="742"/>
        <end position="853"/>
    </location>
</feature>
<dbReference type="SMART" id="SM00911">
    <property type="entry name" value="HWE_HK"/>
    <property type="match status" value="1"/>
</dbReference>
<name>A0A6N6JCZ4_9RHOB</name>
<keyword evidence="16" id="KW-1185">Reference proteome</keyword>
<gene>
    <name evidence="15" type="ORF">KIN_12850</name>
</gene>
<reference evidence="15 16" key="1">
    <citation type="submission" date="2019-12" db="EMBL/GenBank/DDBJ databases">
        <title>Litoreibacter badius sp. nov., a novel bacteriochlorophyll a-containing bacterium in the genus Litoreibacter.</title>
        <authorList>
            <person name="Kanamuro M."/>
            <person name="Takabe Y."/>
            <person name="Mori K."/>
            <person name="Takaichi S."/>
            <person name="Hanada S."/>
        </authorList>
    </citation>
    <scope>NUCLEOTIDE SEQUENCE [LARGE SCALE GENOMIC DNA]</scope>
    <source>
        <strain evidence="15 16">K6</strain>
    </source>
</reference>
<dbReference type="InterPro" id="IPR035965">
    <property type="entry name" value="PAS-like_dom_sf"/>
</dbReference>
<accession>A0A6N6JCZ4</accession>
<dbReference type="Pfam" id="PF00360">
    <property type="entry name" value="PHY"/>
    <property type="match status" value="1"/>
</dbReference>
<proteinExistence type="predicted"/>
<dbReference type="InterPro" id="IPR003018">
    <property type="entry name" value="GAF"/>
</dbReference>
<dbReference type="Gene3D" id="3.30.450.20">
    <property type="entry name" value="PAS domain"/>
    <property type="match status" value="1"/>
</dbReference>
<dbReference type="InterPro" id="IPR043150">
    <property type="entry name" value="Phytochrome_PHY_sf"/>
</dbReference>
<dbReference type="Proteomes" id="UP000436822">
    <property type="component" value="Unassembled WGS sequence"/>
</dbReference>
<keyword evidence="9" id="KW-0067">ATP-binding</keyword>
<evidence type="ECO:0000256" key="11">
    <source>
        <dbReference type="ARBA" id="ARBA00023170"/>
    </source>
</evidence>
<keyword evidence="8 15" id="KW-0418">Kinase</keyword>
<dbReference type="SUPFAM" id="SSF52172">
    <property type="entry name" value="CheY-like"/>
    <property type="match status" value="1"/>
</dbReference>
<sequence>MAPTDTDFDLNTDNMDLTNCDREPIHVLGHVQSYGCLIAITHDWIISHASANVGDYIDATPDDLIGTAFSAHFAADVIRILRTEMQTLTIASSVARIFAVDLFQNGRLFDVSVHSVDRSVIFELEPKSKQSLRDDMAMIQPLLSRIRRHTTTVDLASEGARAFKALTGFDRVMMYRFEQDDSGTVIAEALEHGMEPFLNLRFPASDIPKQARALYKKSLVRLIADVDDPTHAIVPQFNPEGKPLDLSLSITRAVSPIHLEYLRNMGVAASMSVSIIVKGELWGLIACHHQTPHHVDYERRSAVELMAQMLAYELMQKEQDALQEQSERAALMQEKLLSRFSTDHDIMANFDLIADEIESGLQFDGIVIFSGGIYKGRGAIPTEEEFLGLARFLNTASTGNIFATDALAQVYPKAQNFSDRVAGVLALPVSRTPRDYIVLFRREIAQSVKWAGNPQKPVNVGPNGTRLTPRQSFKAWQEIVHGRCNPWTAREFRTAESMRVTLLEVVLKLTDEMNLARKRANEQQELLIAELNHRVRNILNLIRGLVSQSRANVEDIEEYTRVLGGRVLSLARAHEQLTAKNWTAASFRSIVEVEVAGFLDDQSDRIHITGEDVRLNPEAYTTVALVVHELVTNAVKYGALSIAQGEVSVSLFRENDGITIQWTERSGPPVKAPDRRGFGSTIIQKSIPFELRGTADVRHKVTGLEATFWIPSYHLEKGSDDETVIADAEIKGLTDVSAIEGNCLLVEDNMIIGLDASDMLSEMGVTETFMANTVARALKMIETEDIRFALLDVNLGTETSLPVAEALVEQNIPFVLTTGYGDASYVTENYPPVPILNKPYEEAELQAGILRVLKTGQS</sequence>
<protein>
    <recommendedName>
        <fullName evidence="2">histidine kinase</fullName>
        <ecNumber evidence="2">2.7.13.3</ecNumber>
    </recommendedName>
</protein>
<evidence type="ECO:0000313" key="15">
    <source>
        <dbReference type="EMBL" id="GFE64211.1"/>
    </source>
</evidence>
<dbReference type="Gene3D" id="3.30.565.10">
    <property type="entry name" value="Histidine kinase-like ATPase, C-terminal domain"/>
    <property type="match status" value="1"/>
</dbReference>
<keyword evidence="10" id="KW-0157">Chromophore</keyword>
<evidence type="ECO:0000313" key="16">
    <source>
        <dbReference type="Proteomes" id="UP000436822"/>
    </source>
</evidence>
<keyword evidence="4 12" id="KW-0597">Phosphoprotein</keyword>
<dbReference type="OrthoDB" id="489241at2"/>
<dbReference type="InterPro" id="IPR009219">
    <property type="entry name" value="Bactrphtchr_CheY"/>
</dbReference>
<evidence type="ECO:0000256" key="10">
    <source>
        <dbReference type="ARBA" id="ARBA00022991"/>
    </source>
</evidence>
<dbReference type="GO" id="GO:0000160">
    <property type="term" value="P:phosphorelay signal transduction system"/>
    <property type="evidence" value="ECO:0007669"/>
    <property type="project" value="InterPro"/>
</dbReference>
<dbReference type="Pfam" id="PF08446">
    <property type="entry name" value="PAS_2"/>
    <property type="match status" value="1"/>
</dbReference>
<evidence type="ECO:0000259" key="13">
    <source>
        <dbReference type="PROSITE" id="PS50046"/>
    </source>
</evidence>
<dbReference type="GO" id="GO:0005524">
    <property type="term" value="F:ATP binding"/>
    <property type="evidence" value="ECO:0007669"/>
    <property type="project" value="UniProtKB-KW"/>
</dbReference>
<dbReference type="SUPFAM" id="SSF55785">
    <property type="entry name" value="PYP-like sensor domain (PAS domain)"/>
    <property type="match status" value="1"/>
</dbReference>
<keyword evidence="7" id="KW-0547">Nucleotide-binding</keyword>
<dbReference type="SUPFAM" id="SSF55781">
    <property type="entry name" value="GAF domain-like"/>
    <property type="match status" value="2"/>
</dbReference>
<organism evidence="15 16">
    <name type="scientific">Litoreibacter roseus</name>
    <dbReference type="NCBI Taxonomy" id="2601869"/>
    <lineage>
        <taxon>Bacteria</taxon>
        <taxon>Pseudomonadati</taxon>
        <taxon>Pseudomonadota</taxon>
        <taxon>Alphaproteobacteria</taxon>
        <taxon>Rhodobacterales</taxon>
        <taxon>Roseobacteraceae</taxon>
        <taxon>Litoreibacter</taxon>
    </lineage>
</organism>
<dbReference type="GO" id="GO:0004673">
    <property type="term" value="F:protein histidine kinase activity"/>
    <property type="evidence" value="ECO:0007669"/>
    <property type="project" value="UniProtKB-EC"/>
</dbReference>
<dbReference type="Gene3D" id="3.30.450.40">
    <property type="match status" value="1"/>
</dbReference>
<dbReference type="AlphaFoldDB" id="A0A6N6JCZ4"/>
<comment type="catalytic activity">
    <reaction evidence="1">
        <text>ATP + protein L-histidine = ADP + protein N-phospho-L-histidine.</text>
        <dbReference type="EC" id="2.7.13.3"/>
    </reaction>
</comment>
<dbReference type="GO" id="GO:0006355">
    <property type="term" value="P:regulation of DNA-templated transcription"/>
    <property type="evidence" value="ECO:0007669"/>
    <property type="project" value="InterPro"/>
</dbReference>
<evidence type="ECO:0000256" key="5">
    <source>
        <dbReference type="ARBA" id="ARBA00022606"/>
    </source>
</evidence>
<evidence type="ECO:0000256" key="6">
    <source>
        <dbReference type="ARBA" id="ARBA00022679"/>
    </source>
</evidence>
<evidence type="ECO:0000256" key="2">
    <source>
        <dbReference type="ARBA" id="ARBA00012438"/>
    </source>
</evidence>
<dbReference type="Gene3D" id="3.30.450.270">
    <property type="match status" value="1"/>
</dbReference>
<dbReference type="PROSITE" id="PS50046">
    <property type="entry name" value="PHYTOCHROME_2"/>
    <property type="match status" value="1"/>
</dbReference>
<dbReference type="GO" id="GO:0009881">
    <property type="term" value="F:photoreceptor activity"/>
    <property type="evidence" value="ECO:0007669"/>
    <property type="project" value="UniProtKB-KW"/>
</dbReference>
<dbReference type="InterPro" id="IPR001294">
    <property type="entry name" value="Phytochrome"/>
</dbReference>
<keyword evidence="6" id="KW-0808">Transferase</keyword>
<dbReference type="InterPro" id="IPR016132">
    <property type="entry name" value="Phyto_chromo_attachment"/>
</dbReference>
<dbReference type="EC" id="2.7.13.3" evidence="2"/>
<dbReference type="SUPFAM" id="SSF55874">
    <property type="entry name" value="ATPase domain of HSP90 chaperone/DNA topoisomerase II/histidine kinase"/>
    <property type="match status" value="1"/>
</dbReference>
<dbReference type="PRINTS" id="PR01033">
    <property type="entry name" value="PHYTOCHROME"/>
</dbReference>
<evidence type="ECO:0000256" key="8">
    <source>
        <dbReference type="ARBA" id="ARBA00022777"/>
    </source>
</evidence>
<evidence type="ECO:0000256" key="12">
    <source>
        <dbReference type="PROSITE-ProRule" id="PRU00169"/>
    </source>
</evidence>
<keyword evidence="11" id="KW-0675">Receptor</keyword>
<dbReference type="PANTHER" id="PTHR41523">
    <property type="entry name" value="TWO-COMPONENT SYSTEM SENSOR PROTEIN"/>
    <property type="match status" value="1"/>
</dbReference>
<dbReference type="RefSeq" id="WP_159805071.1">
    <property type="nucleotide sequence ID" value="NZ_BLJE01000001.1"/>
</dbReference>
<evidence type="ECO:0000256" key="1">
    <source>
        <dbReference type="ARBA" id="ARBA00000085"/>
    </source>
</evidence>
<comment type="caution">
    <text evidence="15">The sequence shown here is derived from an EMBL/GenBank/DDBJ whole genome shotgun (WGS) entry which is preliminary data.</text>
</comment>
<dbReference type="PANTHER" id="PTHR41523:SF8">
    <property type="entry name" value="ETHYLENE RESPONSE SENSOR PROTEIN"/>
    <property type="match status" value="1"/>
</dbReference>
<evidence type="ECO:0000256" key="3">
    <source>
        <dbReference type="ARBA" id="ARBA00022543"/>
    </source>
</evidence>
<dbReference type="GO" id="GO:0009584">
    <property type="term" value="P:detection of visible light"/>
    <property type="evidence" value="ECO:0007669"/>
    <property type="project" value="InterPro"/>
</dbReference>
<dbReference type="Gene3D" id="3.40.50.2300">
    <property type="match status" value="1"/>
</dbReference>
<evidence type="ECO:0000259" key="14">
    <source>
        <dbReference type="PROSITE" id="PS50110"/>
    </source>
</evidence>
<evidence type="ECO:0000256" key="4">
    <source>
        <dbReference type="ARBA" id="ARBA00022553"/>
    </source>
</evidence>
<feature type="domain" description="Phytochrome chromophore attachment site" evidence="13">
    <location>
        <begin position="151"/>
        <end position="308"/>
    </location>
</feature>
<dbReference type="InterPro" id="IPR011102">
    <property type="entry name" value="Sig_transdc_His_kinase_HWE"/>
</dbReference>
<dbReference type="InterPro" id="IPR036890">
    <property type="entry name" value="HATPase_C_sf"/>
</dbReference>
<dbReference type="PIRSF" id="PIRSF036397">
    <property type="entry name" value="Bactrphtchrm_rec"/>
    <property type="match status" value="1"/>
</dbReference>